<dbReference type="InterPro" id="IPR003594">
    <property type="entry name" value="HATPase_dom"/>
</dbReference>
<dbReference type="RefSeq" id="WP_172202985.1">
    <property type="nucleotide sequence ID" value="NZ_CP071060.1"/>
</dbReference>
<dbReference type="SMART" id="SM00091">
    <property type="entry name" value="PAS"/>
    <property type="match status" value="1"/>
</dbReference>
<keyword evidence="3" id="KW-0597">Phosphoprotein</keyword>
<reference evidence="9 10" key="1">
    <citation type="submission" date="2021-02" db="EMBL/GenBank/DDBJ databases">
        <title>Niveibacterium changnyeongensis HC41.</title>
        <authorList>
            <person name="Kang M."/>
        </authorList>
    </citation>
    <scope>NUCLEOTIDE SEQUENCE [LARGE SCALE GENOMIC DNA]</scope>
    <source>
        <strain evidence="9 10">HC41</strain>
    </source>
</reference>
<dbReference type="Gene3D" id="3.30.450.20">
    <property type="entry name" value="PAS domain"/>
    <property type="match status" value="1"/>
</dbReference>
<dbReference type="PANTHER" id="PTHR43711">
    <property type="entry name" value="TWO-COMPONENT HISTIDINE KINASE"/>
    <property type="match status" value="1"/>
</dbReference>
<dbReference type="EC" id="2.7.13.3" evidence="2"/>
<dbReference type="InterPro" id="IPR050736">
    <property type="entry name" value="Sensor_HK_Regulatory"/>
</dbReference>
<dbReference type="InterPro" id="IPR000014">
    <property type="entry name" value="PAS"/>
</dbReference>
<feature type="domain" description="Histidine kinase" evidence="8">
    <location>
        <begin position="159"/>
        <end position="366"/>
    </location>
</feature>
<keyword evidence="4" id="KW-0808">Transferase</keyword>
<dbReference type="Pfam" id="PF13188">
    <property type="entry name" value="PAS_8"/>
    <property type="match status" value="1"/>
</dbReference>
<dbReference type="SUPFAM" id="SSF47384">
    <property type="entry name" value="Homodimeric domain of signal transducing histidine kinase"/>
    <property type="match status" value="1"/>
</dbReference>
<dbReference type="Gene3D" id="1.10.287.130">
    <property type="match status" value="1"/>
</dbReference>
<evidence type="ECO:0000256" key="6">
    <source>
        <dbReference type="ARBA" id="ARBA00023012"/>
    </source>
</evidence>
<dbReference type="SUPFAM" id="SSF55874">
    <property type="entry name" value="ATPase domain of HSP90 chaperone/DNA topoisomerase II/histidine kinase"/>
    <property type="match status" value="1"/>
</dbReference>
<evidence type="ECO:0000256" key="2">
    <source>
        <dbReference type="ARBA" id="ARBA00012438"/>
    </source>
</evidence>
<dbReference type="Proteomes" id="UP000663570">
    <property type="component" value="Chromosome"/>
</dbReference>
<dbReference type="CDD" id="cd00082">
    <property type="entry name" value="HisKA"/>
    <property type="match status" value="1"/>
</dbReference>
<keyword evidence="5" id="KW-0418">Kinase</keyword>
<organism evidence="9 10">
    <name type="scientific">Niveibacterium microcysteis</name>
    <dbReference type="NCBI Taxonomy" id="2811415"/>
    <lineage>
        <taxon>Bacteria</taxon>
        <taxon>Pseudomonadati</taxon>
        <taxon>Pseudomonadota</taxon>
        <taxon>Betaproteobacteria</taxon>
        <taxon>Rhodocyclales</taxon>
        <taxon>Rhodocyclaceae</taxon>
        <taxon>Niveibacterium</taxon>
    </lineage>
</organism>
<evidence type="ECO:0000313" key="10">
    <source>
        <dbReference type="Proteomes" id="UP000663570"/>
    </source>
</evidence>
<dbReference type="SMART" id="SM00388">
    <property type="entry name" value="HisKA"/>
    <property type="match status" value="1"/>
</dbReference>
<dbReference type="InterPro" id="IPR036097">
    <property type="entry name" value="HisK_dim/P_sf"/>
</dbReference>
<feature type="coiled-coil region" evidence="7">
    <location>
        <begin position="25"/>
        <end position="52"/>
    </location>
</feature>
<dbReference type="InterPro" id="IPR035965">
    <property type="entry name" value="PAS-like_dom_sf"/>
</dbReference>
<evidence type="ECO:0000256" key="1">
    <source>
        <dbReference type="ARBA" id="ARBA00000085"/>
    </source>
</evidence>
<evidence type="ECO:0000256" key="7">
    <source>
        <dbReference type="SAM" id="Coils"/>
    </source>
</evidence>
<dbReference type="InterPro" id="IPR003661">
    <property type="entry name" value="HisK_dim/P_dom"/>
</dbReference>
<dbReference type="Pfam" id="PF00512">
    <property type="entry name" value="HisKA"/>
    <property type="match status" value="1"/>
</dbReference>
<protein>
    <recommendedName>
        <fullName evidence="2">histidine kinase</fullName>
        <ecNumber evidence="2">2.7.13.3</ecNumber>
    </recommendedName>
</protein>
<evidence type="ECO:0000256" key="4">
    <source>
        <dbReference type="ARBA" id="ARBA00022679"/>
    </source>
</evidence>
<dbReference type="PRINTS" id="PR00344">
    <property type="entry name" value="BCTRLSENSOR"/>
</dbReference>
<accession>A0ABX7MD90</accession>
<proteinExistence type="predicted"/>
<sequence length="371" mass="39813">MQETIQPPLDAAQLAEAFRQFSEASAQLTQAYSGLERQVERLNERLTGLLAALPAGVVLLDAQGRIEQVNAAGRAMLDDGLVGQDWQAVCDTLLTPTEAPAEFERGAADSLRRLSLSQTAEDSAGGRIVLLHDVTEAWLMRRNVARNERLAAMGEMVAGLAHQLRTPLAAALLYAGNLAEPSLAPADRARCAERTLDRLRHLERLIRDMLSFARGEALGTEDFDVCELVAELEHTIEPVAARRAVRFTSRCACPGVRFAGHRKDIAGALTNLLENALQAVGEGGQISLLASNADGRVRFVVEDNGRGIDAALQARLFEPFFTTRADGTGLGLAIARGVARAHGGDITLRSNPGEGSTFVLDLPLPVREDAA</sequence>
<dbReference type="EMBL" id="CP071060">
    <property type="protein sequence ID" value="QSI78769.1"/>
    <property type="molecule type" value="Genomic_DNA"/>
</dbReference>
<dbReference type="InterPro" id="IPR036890">
    <property type="entry name" value="HATPase_C_sf"/>
</dbReference>
<keyword evidence="6" id="KW-0902">Two-component regulatory system</keyword>
<dbReference type="Gene3D" id="3.30.565.10">
    <property type="entry name" value="Histidine kinase-like ATPase, C-terminal domain"/>
    <property type="match status" value="1"/>
</dbReference>
<dbReference type="Pfam" id="PF02518">
    <property type="entry name" value="HATPase_c"/>
    <property type="match status" value="1"/>
</dbReference>
<dbReference type="PANTHER" id="PTHR43711:SF28">
    <property type="entry name" value="SENSOR HISTIDINE KINASE YXDK"/>
    <property type="match status" value="1"/>
</dbReference>
<evidence type="ECO:0000259" key="8">
    <source>
        <dbReference type="PROSITE" id="PS50109"/>
    </source>
</evidence>
<dbReference type="SMART" id="SM00387">
    <property type="entry name" value="HATPase_c"/>
    <property type="match status" value="1"/>
</dbReference>
<dbReference type="PROSITE" id="PS50109">
    <property type="entry name" value="HIS_KIN"/>
    <property type="match status" value="1"/>
</dbReference>
<keyword evidence="7" id="KW-0175">Coiled coil</keyword>
<comment type="catalytic activity">
    <reaction evidence="1">
        <text>ATP + protein L-histidine = ADP + protein N-phospho-L-histidine.</text>
        <dbReference type="EC" id="2.7.13.3"/>
    </reaction>
</comment>
<dbReference type="SUPFAM" id="SSF55785">
    <property type="entry name" value="PYP-like sensor domain (PAS domain)"/>
    <property type="match status" value="1"/>
</dbReference>
<dbReference type="CDD" id="cd00075">
    <property type="entry name" value="HATPase"/>
    <property type="match status" value="1"/>
</dbReference>
<dbReference type="InterPro" id="IPR005467">
    <property type="entry name" value="His_kinase_dom"/>
</dbReference>
<dbReference type="InterPro" id="IPR004358">
    <property type="entry name" value="Sig_transdc_His_kin-like_C"/>
</dbReference>
<evidence type="ECO:0000256" key="5">
    <source>
        <dbReference type="ARBA" id="ARBA00022777"/>
    </source>
</evidence>
<evidence type="ECO:0000313" key="9">
    <source>
        <dbReference type="EMBL" id="QSI78769.1"/>
    </source>
</evidence>
<evidence type="ECO:0000256" key="3">
    <source>
        <dbReference type="ARBA" id="ARBA00022553"/>
    </source>
</evidence>
<gene>
    <name evidence="9" type="ORF">JY500_09260</name>
</gene>
<name>A0ABX7MD90_9RHOO</name>
<keyword evidence="10" id="KW-1185">Reference proteome</keyword>